<reference evidence="1" key="1">
    <citation type="journal article" date="2021" name="Proc. Natl. Acad. Sci. U.S.A.">
        <title>A Catalog of Tens of Thousands of Viruses from Human Metagenomes Reveals Hidden Associations with Chronic Diseases.</title>
        <authorList>
            <person name="Tisza M.J."/>
            <person name="Buck C.B."/>
        </authorList>
    </citation>
    <scope>NUCLEOTIDE SEQUENCE</scope>
    <source>
        <strain evidence="1">CtmTa7</strain>
    </source>
</reference>
<organism evidence="1">
    <name type="scientific">virus sp. ctmTa7</name>
    <dbReference type="NCBI Taxonomy" id="2828255"/>
    <lineage>
        <taxon>Viruses</taxon>
    </lineage>
</organism>
<sequence>MKPLIYFDFEECSDKDSVIIKKCRLEEILDEVYQAGCEDGMRGYPISKYTYTTTNNKLKINSDALGKRSDIEFTCNG</sequence>
<name>A0A8S5RCB6_9VIRU</name>
<dbReference type="EMBL" id="BK059091">
    <property type="protein sequence ID" value="DAE28729.1"/>
    <property type="molecule type" value="Genomic_DNA"/>
</dbReference>
<protein>
    <submittedName>
        <fullName evidence="1">Uncharacterized protein</fullName>
    </submittedName>
</protein>
<proteinExistence type="predicted"/>
<accession>A0A8S5RCB6</accession>
<evidence type="ECO:0000313" key="1">
    <source>
        <dbReference type="EMBL" id="DAE28729.1"/>
    </source>
</evidence>